<dbReference type="EC" id="1.4.3.-" evidence="7"/>
<reference evidence="8 9" key="1">
    <citation type="submission" date="2018-01" db="EMBL/GenBank/DDBJ databases">
        <title>Harnessing the power of phylogenomics to disentangle the directionality and signatures of interkingdom host jumping in the parasitic fungal genus Tolypocladium.</title>
        <authorList>
            <person name="Quandt C.A."/>
            <person name="Patterson W."/>
            <person name="Spatafora J.W."/>
        </authorList>
    </citation>
    <scope>NUCLEOTIDE SEQUENCE [LARGE SCALE GENOMIC DNA]</scope>
    <source>
        <strain evidence="8 9">NRBC 100945</strain>
    </source>
</reference>
<dbReference type="EMBL" id="PKSG01000466">
    <property type="protein sequence ID" value="POR35143.1"/>
    <property type="molecule type" value="Genomic_DNA"/>
</dbReference>
<name>A0A2S4KY85_9HYPO</name>
<evidence type="ECO:0000256" key="5">
    <source>
        <dbReference type="ARBA" id="ARBA00023033"/>
    </source>
</evidence>
<evidence type="ECO:0000256" key="6">
    <source>
        <dbReference type="PIRSR" id="PIRSR601613-1"/>
    </source>
</evidence>
<feature type="binding site" evidence="6">
    <location>
        <position position="20"/>
    </location>
    <ligand>
        <name>FAD</name>
        <dbReference type="ChEBI" id="CHEBI:57692"/>
    </ligand>
</feature>
<comment type="caution">
    <text evidence="8">The sequence shown here is derived from an EMBL/GenBank/DDBJ whole genome shotgun (WGS) entry which is preliminary data.</text>
</comment>
<proteinExistence type="inferred from homology"/>
<dbReference type="GO" id="GO:0004499">
    <property type="term" value="F:N,N-dimethylaniline monooxygenase activity"/>
    <property type="evidence" value="ECO:0007669"/>
    <property type="project" value="InterPro"/>
</dbReference>
<evidence type="ECO:0000256" key="2">
    <source>
        <dbReference type="ARBA" id="ARBA00022630"/>
    </source>
</evidence>
<dbReference type="InterPro" id="IPR001613">
    <property type="entry name" value="Flavin_amine_oxidase"/>
</dbReference>
<gene>
    <name evidence="8" type="ORF">TPAR_04674</name>
</gene>
<evidence type="ECO:0000313" key="8">
    <source>
        <dbReference type="EMBL" id="POR35143.1"/>
    </source>
</evidence>
<evidence type="ECO:0000256" key="3">
    <source>
        <dbReference type="ARBA" id="ARBA00022827"/>
    </source>
</evidence>
<dbReference type="Pfam" id="PF00743">
    <property type="entry name" value="FMO-like"/>
    <property type="match status" value="1"/>
</dbReference>
<comment type="similarity">
    <text evidence="7">Belongs to the flavin monoamine oxidase family.</text>
</comment>
<accession>A0A2S4KY85</accession>
<dbReference type="AlphaFoldDB" id="A0A2S4KY85"/>
<dbReference type="GO" id="GO:0050660">
    <property type="term" value="F:flavin adenine dinucleotide binding"/>
    <property type="evidence" value="ECO:0007669"/>
    <property type="project" value="InterPro"/>
</dbReference>
<dbReference type="SUPFAM" id="SSF51905">
    <property type="entry name" value="FAD/NAD(P)-binding domain"/>
    <property type="match status" value="2"/>
</dbReference>
<dbReference type="GO" id="GO:0050661">
    <property type="term" value="F:NADP binding"/>
    <property type="evidence" value="ECO:0007669"/>
    <property type="project" value="InterPro"/>
</dbReference>
<dbReference type="Proteomes" id="UP000237481">
    <property type="component" value="Unassembled WGS sequence"/>
</dbReference>
<dbReference type="PRINTS" id="PR00757">
    <property type="entry name" value="AMINEOXDASEF"/>
</dbReference>
<evidence type="ECO:0000313" key="9">
    <source>
        <dbReference type="Proteomes" id="UP000237481"/>
    </source>
</evidence>
<dbReference type="PANTHER" id="PTHR43872">
    <property type="entry name" value="MONOOXYGENASE, PUTATIVE (AFU_ORTHOLOGUE AFUA_8G02570)-RELATED"/>
    <property type="match status" value="1"/>
</dbReference>
<dbReference type="InterPro" id="IPR020946">
    <property type="entry name" value="Flavin_mOase-like"/>
</dbReference>
<evidence type="ECO:0000256" key="1">
    <source>
        <dbReference type="ARBA" id="ARBA00001974"/>
    </source>
</evidence>
<organism evidence="8 9">
    <name type="scientific">Tolypocladium paradoxum</name>
    <dbReference type="NCBI Taxonomy" id="94208"/>
    <lineage>
        <taxon>Eukaryota</taxon>
        <taxon>Fungi</taxon>
        <taxon>Dikarya</taxon>
        <taxon>Ascomycota</taxon>
        <taxon>Pezizomycotina</taxon>
        <taxon>Sordariomycetes</taxon>
        <taxon>Hypocreomycetidae</taxon>
        <taxon>Hypocreales</taxon>
        <taxon>Ophiocordycipitaceae</taxon>
        <taxon>Tolypocladium</taxon>
    </lineage>
</organism>
<keyword evidence="2 7" id="KW-0285">Flavoprotein</keyword>
<protein>
    <recommendedName>
        <fullName evidence="7">Amine oxidase</fullName>
        <ecNumber evidence="7">1.4.3.-</ecNumber>
    </recommendedName>
</protein>
<dbReference type="OrthoDB" id="66881at2759"/>
<dbReference type="InterPro" id="IPR051820">
    <property type="entry name" value="FAD-binding_MO"/>
</dbReference>
<keyword evidence="4 7" id="KW-0560">Oxidoreductase</keyword>
<evidence type="ECO:0000256" key="7">
    <source>
        <dbReference type="RuleBase" id="RU362067"/>
    </source>
</evidence>
<evidence type="ECO:0000256" key="4">
    <source>
        <dbReference type="ARBA" id="ARBA00023002"/>
    </source>
</evidence>
<keyword evidence="3 7" id="KW-0274">FAD</keyword>
<keyword evidence="9" id="KW-1185">Reference proteome</keyword>
<dbReference type="Gene3D" id="3.50.50.60">
    <property type="entry name" value="FAD/NAD(P)-binding domain"/>
    <property type="match status" value="1"/>
</dbReference>
<comment type="cofactor">
    <cofactor evidence="1 7">
        <name>FAD</name>
        <dbReference type="ChEBI" id="CHEBI:57692"/>
    </cofactor>
</comment>
<keyword evidence="5 8" id="KW-0503">Monooxygenase</keyword>
<dbReference type="PANTHER" id="PTHR43872:SF1">
    <property type="entry name" value="MONOOXYGENASE, PUTATIVE (AFU_ORTHOLOGUE AFUA_8G02570)-RELATED"/>
    <property type="match status" value="1"/>
</dbReference>
<sequence length="489" mass="55351">MATHQQGVDYDVVIIGAGISGLNFAYRLHERNPELSYCILEGRHEVGGTWSLFKYPGIRSDSDLFTFGFSWRPWKEKQSIAHGSLILKYLKESAAQEGIDKNIKFHHQVDQMNWSTSSKTWALDITVNDATFITLRTRFVFLGTGYYNYHEPLEAEIPGIKAFKGMVVHPQFWPTDLDYINKNVVIIGSGATAVTLLPSVAKAASHVTMLQRSPSYVSSVPGEGSFEKAVRMSCPDLLAYKIIRLKWILLAFLSVQFCRRFPNAARKWLYRKTAEQLPKEMALNPNFTPKYNPWQQRMCLCPEGDFYECLRSGKGSVKTGIIDTVTPNSIRLKSGEELHPDIIVTATGLKLRAMGGIKIAVDGETFDLPSRFVWQGAMIEDLPNVVLVFGYVDASWTLASDATSQLACRLLKQMTKESVNMIVPRLSVDDKTNMKEVPLLSLKSTYIERGLSTFPKVGDRPQWRPRSNYWKDLLTAWWGDIKKGTEWVQ</sequence>
<dbReference type="InterPro" id="IPR036188">
    <property type="entry name" value="FAD/NAD-bd_sf"/>
</dbReference>